<comment type="caution">
    <text evidence="2">The sequence shown here is derived from an EMBL/GenBank/DDBJ whole genome shotgun (WGS) entry which is preliminary data.</text>
</comment>
<proteinExistence type="predicted"/>
<dbReference type="EMBL" id="CASHTH010000409">
    <property type="protein sequence ID" value="CAI8000601.1"/>
    <property type="molecule type" value="Genomic_DNA"/>
</dbReference>
<feature type="region of interest" description="Disordered" evidence="1">
    <location>
        <begin position="1"/>
        <end position="100"/>
    </location>
</feature>
<sequence>MAASSVAEPATCLPLPDSPSSQSPPPPPPTASGLELQDPLSSDREHEQLGVLLSPNKSQRTPDFLPPRMLQALKQQQQQQQLQWDKEQSTSPRRLQQSPKKDSEVCFVRSSFLLFTIFSPSPTSFLFSPFLFPLVWSTISETSSQTVELPKTEVKVHSSHHPPTVCVWSRQQGYLISLRRP</sequence>
<name>A0AA35R2S0_GEOBA</name>
<reference evidence="2" key="1">
    <citation type="submission" date="2023-03" db="EMBL/GenBank/DDBJ databases">
        <authorList>
            <person name="Steffen K."/>
            <person name="Cardenas P."/>
        </authorList>
    </citation>
    <scope>NUCLEOTIDE SEQUENCE</scope>
</reference>
<organism evidence="2 3">
    <name type="scientific">Geodia barretti</name>
    <name type="common">Barrett's horny sponge</name>
    <dbReference type="NCBI Taxonomy" id="519541"/>
    <lineage>
        <taxon>Eukaryota</taxon>
        <taxon>Metazoa</taxon>
        <taxon>Porifera</taxon>
        <taxon>Demospongiae</taxon>
        <taxon>Heteroscleromorpha</taxon>
        <taxon>Tetractinellida</taxon>
        <taxon>Astrophorina</taxon>
        <taxon>Geodiidae</taxon>
        <taxon>Geodia</taxon>
    </lineage>
</organism>
<gene>
    <name evidence="2" type="ORF">GBAR_LOCUS2986</name>
</gene>
<dbReference type="AlphaFoldDB" id="A0AA35R2S0"/>
<accession>A0AA35R2S0</accession>
<dbReference type="Proteomes" id="UP001174909">
    <property type="component" value="Unassembled WGS sequence"/>
</dbReference>
<protein>
    <submittedName>
        <fullName evidence="2">Uncharacterized protein</fullName>
    </submittedName>
</protein>
<evidence type="ECO:0000313" key="2">
    <source>
        <dbReference type="EMBL" id="CAI8000601.1"/>
    </source>
</evidence>
<evidence type="ECO:0000256" key="1">
    <source>
        <dbReference type="SAM" id="MobiDB-lite"/>
    </source>
</evidence>
<feature type="compositionally biased region" description="Polar residues" evidence="1">
    <location>
        <begin position="89"/>
        <end position="98"/>
    </location>
</feature>
<keyword evidence="3" id="KW-1185">Reference proteome</keyword>
<evidence type="ECO:0000313" key="3">
    <source>
        <dbReference type="Proteomes" id="UP001174909"/>
    </source>
</evidence>
<feature type="compositionally biased region" description="Low complexity" evidence="1">
    <location>
        <begin position="70"/>
        <end position="83"/>
    </location>
</feature>